<sequence>MDKVSFGKGLVGVGIIATLIAITQIGGEVAITTVALATITIGIALINVGRCKKHEQI</sequence>
<proteinExistence type="predicted"/>
<keyword evidence="1" id="KW-0472">Membrane</keyword>
<gene>
    <name evidence="2" type="ORF">SAMN04490355_107216</name>
</gene>
<evidence type="ECO:0000313" key="3">
    <source>
        <dbReference type="Proteomes" id="UP000199520"/>
    </source>
</evidence>
<feature type="transmembrane region" description="Helical" evidence="1">
    <location>
        <begin position="7"/>
        <end position="23"/>
    </location>
</feature>
<protein>
    <submittedName>
        <fullName evidence="2">Uncharacterized protein</fullName>
    </submittedName>
</protein>
<keyword evidence="1" id="KW-0812">Transmembrane</keyword>
<keyword evidence="1" id="KW-1133">Transmembrane helix</keyword>
<dbReference type="STRING" id="1123291.SAMN04490355_107216"/>
<evidence type="ECO:0000313" key="2">
    <source>
        <dbReference type="EMBL" id="SFM30951.1"/>
    </source>
</evidence>
<dbReference type="AlphaFoldDB" id="A0A1I4PSW9"/>
<feature type="transmembrane region" description="Helical" evidence="1">
    <location>
        <begin position="29"/>
        <end position="48"/>
    </location>
</feature>
<reference evidence="3" key="1">
    <citation type="submission" date="2016-10" db="EMBL/GenBank/DDBJ databases">
        <authorList>
            <person name="Varghese N."/>
            <person name="Submissions S."/>
        </authorList>
    </citation>
    <scope>NUCLEOTIDE SEQUENCE [LARGE SCALE GENOMIC DNA]</scope>
    <source>
        <strain evidence="3">DSM 13327</strain>
    </source>
</reference>
<dbReference type="EMBL" id="FOTS01000072">
    <property type="protein sequence ID" value="SFM30951.1"/>
    <property type="molecule type" value="Genomic_DNA"/>
</dbReference>
<keyword evidence="3" id="KW-1185">Reference proteome</keyword>
<organism evidence="2 3">
    <name type="scientific">Pelosinus propionicus DSM 13327</name>
    <dbReference type="NCBI Taxonomy" id="1123291"/>
    <lineage>
        <taxon>Bacteria</taxon>
        <taxon>Bacillati</taxon>
        <taxon>Bacillota</taxon>
        <taxon>Negativicutes</taxon>
        <taxon>Selenomonadales</taxon>
        <taxon>Sporomusaceae</taxon>
        <taxon>Pelosinus</taxon>
    </lineage>
</organism>
<accession>A0A1I4PSW9</accession>
<evidence type="ECO:0000256" key="1">
    <source>
        <dbReference type="SAM" id="Phobius"/>
    </source>
</evidence>
<dbReference type="RefSeq" id="WP_175490686.1">
    <property type="nucleotide sequence ID" value="NZ_FOTS01000072.1"/>
</dbReference>
<name>A0A1I4PSW9_9FIRM</name>
<dbReference type="Proteomes" id="UP000199520">
    <property type="component" value="Unassembled WGS sequence"/>
</dbReference>